<dbReference type="EMBL" id="LN829119">
    <property type="protein sequence ID" value="CPR22613.1"/>
    <property type="molecule type" value="Genomic_DNA"/>
</dbReference>
<organism evidence="2 3">
    <name type="scientific">Candidatus Filomicrobium marinum</name>
    <dbReference type="NCBI Taxonomy" id="1608628"/>
    <lineage>
        <taxon>Bacteria</taxon>
        <taxon>Pseudomonadati</taxon>
        <taxon>Pseudomonadota</taxon>
        <taxon>Alphaproteobacteria</taxon>
        <taxon>Hyphomicrobiales</taxon>
        <taxon>Hyphomicrobiaceae</taxon>
        <taxon>Filomicrobium</taxon>
    </lineage>
</organism>
<sequence length="68" mass="7143">MRHASHKTCEKPERREGKNAVPALTRRDLHSGGGTQETPALVASTKDTNGEGLGEDPLASGNALATTF</sequence>
<gene>
    <name evidence="2" type="ORF">YBN1229_v1_4046</name>
</gene>
<proteinExistence type="predicted"/>
<feature type="region of interest" description="Disordered" evidence="1">
    <location>
        <begin position="1"/>
        <end position="68"/>
    </location>
</feature>
<accession>A0A0D6JKX3</accession>
<dbReference type="KEGG" id="fiy:BN1229_v1_4046"/>
<dbReference type="KEGG" id="fil:BN1229_v1_4060"/>
<protein>
    <submittedName>
        <fullName evidence="2">Uncharacterized protein</fullName>
    </submittedName>
</protein>
<feature type="compositionally biased region" description="Basic and acidic residues" evidence="1">
    <location>
        <begin position="7"/>
        <end position="18"/>
    </location>
</feature>
<evidence type="ECO:0000313" key="2">
    <source>
        <dbReference type="EMBL" id="CPR22613.1"/>
    </source>
</evidence>
<evidence type="ECO:0000313" key="3">
    <source>
        <dbReference type="Proteomes" id="UP000033187"/>
    </source>
</evidence>
<keyword evidence="3" id="KW-1185">Reference proteome</keyword>
<dbReference type="AlphaFoldDB" id="A0A0D6JKX3"/>
<dbReference type="RefSeq" id="WP_046479687.1">
    <property type="nucleotide sequence ID" value="NZ_LN829118.1"/>
</dbReference>
<dbReference type="Proteomes" id="UP000033187">
    <property type="component" value="Chromosome 1"/>
</dbReference>
<name>A0A0D6JKX3_9HYPH</name>
<reference evidence="3" key="1">
    <citation type="submission" date="2015-02" db="EMBL/GenBank/DDBJ databases">
        <authorList>
            <person name="Chooi Y.-H."/>
        </authorList>
    </citation>
    <scope>NUCLEOTIDE SEQUENCE [LARGE SCALE GENOMIC DNA]</scope>
    <source>
        <strain evidence="3">strain Y</strain>
    </source>
</reference>
<evidence type="ECO:0000256" key="1">
    <source>
        <dbReference type="SAM" id="MobiDB-lite"/>
    </source>
</evidence>